<evidence type="ECO:0000259" key="2">
    <source>
        <dbReference type="Pfam" id="PF09409"/>
    </source>
</evidence>
<dbReference type="EMBL" id="LGRX02005165">
    <property type="protein sequence ID" value="KAK3279032.1"/>
    <property type="molecule type" value="Genomic_DNA"/>
</dbReference>
<proteinExistence type="predicted"/>
<feature type="compositionally biased region" description="Pro residues" evidence="1">
    <location>
        <begin position="392"/>
        <end position="403"/>
    </location>
</feature>
<feature type="domain" description="PUB" evidence="2">
    <location>
        <begin position="169"/>
        <end position="243"/>
    </location>
</feature>
<evidence type="ECO:0000313" key="3">
    <source>
        <dbReference type="EMBL" id="KAK3279032.1"/>
    </source>
</evidence>
<dbReference type="SMART" id="SM00580">
    <property type="entry name" value="PUG"/>
    <property type="match status" value="1"/>
</dbReference>
<feature type="region of interest" description="Disordered" evidence="1">
    <location>
        <begin position="260"/>
        <end position="283"/>
    </location>
</feature>
<gene>
    <name evidence="3" type="ORF">CYMTET_13065</name>
</gene>
<feature type="compositionally biased region" description="Polar residues" evidence="1">
    <location>
        <begin position="112"/>
        <end position="127"/>
    </location>
</feature>
<sequence length="403" mass="43020">MDDLSNWFKKNNPFKTDSTFKGKGHVLGAKDDEEKRKQNQQVSSASAASRPASASASRPVATTSPPTAPSIQTGPAYFTGQGHKLGDGSSTASSTSRPRPQPSQPQASSSQGNRSTFSTLSISSPPGAQQREDTNLAAARIKAEQHVGPEAAASLQKLLQQLLSSTTARSTCIPVLRKLLNNAVNEPDVPKFQRIRLTNPKIQATVVEVSGGLEYLQAAGFELNFTDAADGEGAEGFAVLPDERSAMPLLHAAVALLQAVPDPDTPPDGPQPQPRAASQAGPVPRMTQVLVPPEVDVSLLAPMPDAGLQMSGAEVRQLLPAPPIASLLHMQAPRAHLSLPTCKPPRSQTPFCLLLASYHLPLPAFDLLPTYFPWFTPSWQPSPKRCPHDEPPYPPYPIPKTHP</sequence>
<feature type="region of interest" description="Disordered" evidence="1">
    <location>
        <begin position="1"/>
        <end position="134"/>
    </location>
</feature>
<feature type="region of interest" description="Disordered" evidence="1">
    <location>
        <begin position="383"/>
        <end position="403"/>
    </location>
</feature>
<dbReference type="CDD" id="cd09212">
    <property type="entry name" value="PUB"/>
    <property type="match status" value="1"/>
</dbReference>
<dbReference type="PANTHER" id="PTHR47694">
    <property type="entry name" value="PLANT UBX DOMAIN-CONTAINING PROTEIN 2"/>
    <property type="match status" value="1"/>
</dbReference>
<comment type="caution">
    <text evidence="3">The sequence shown here is derived from an EMBL/GenBank/DDBJ whole genome shotgun (WGS) entry which is preliminary data.</text>
</comment>
<reference evidence="3 4" key="1">
    <citation type="journal article" date="2015" name="Genome Biol. Evol.">
        <title>Comparative Genomics of a Bacterivorous Green Alga Reveals Evolutionary Causalities and Consequences of Phago-Mixotrophic Mode of Nutrition.</title>
        <authorList>
            <person name="Burns J.A."/>
            <person name="Paasch A."/>
            <person name="Narechania A."/>
            <person name="Kim E."/>
        </authorList>
    </citation>
    <scope>NUCLEOTIDE SEQUENCE [LARGE SCALE GENOMIC DNA]</scope>
    <source>
        <strain evidence="3 4">PLY_AMNH</strain>
    </source>
</reference>
<dbReference type="Pfam" id="PF09409">
    <property type="entry name" value="PUB"/>
    <property type="match status" value="1"/>
</dbReference>
<evidence type="ECO:0000256" key="1">
    <source>
        <dbReference type="SAM" id="MobiDB-lite"/>
    </source>
</evidence>
<dbReference type="Proteomes" id="UP001190700">
    <property type="component" value="Unassembled WGS sequence"/>
</dbReference>
<feature type="compositionally biased region" description="Low complexity" evidence="1">
    <location>
        <begin position="42"/>
        <end position="65"/>
    </location>
</feature>
<dbReference type="Gene3D" id="1.20.58.2190">
    <property type="match status" value="1"/>
</dbReference>
<feature type="compositionally biased region" description="Low complexity" evidence="1">
    <location>
        <begin position="89"/>
        <end position="111"/>
    </location>
</feature>
<dbReference type="InterPro" id="IPR018997">
    <property type="entry name" value="PUB_domain"/>
</dbReference>
<dbReference type="AlphaFoldDB" id="A0AAE0LBK0"/>
<accession>A0AAE0LBK0</accession>
<evidence type="ECO:0000313" key="4">
    <source>
        <dbReference type="Proteomes" id="UP001190700"/>
    </source>
</evidence>
<dbReference type="InterPro" id="IPR036339">
    <property type="entry name" value="PUB-like_dom_sf"/>
</dbReference>
<dbReference type="PANTHER" id="PTHR47694:SF1">
    <property type="entry name" value="PLANT UBX DOMAIN-CONTAINING PROTEIN 2"/>
    <property type="match status" value="1"/>
</dbReference>
<keyword evidence="4" id="KW-1185">Reference proteome</keyword>
<organism evidence="3 4">
    <name type="scientific">Cymbomonas tetramitiformis</name>
    <dbReference type="NCBI Taxonomy" id="36881"/>
    <lineage>
        <taxon>Eukaryota</taxon>
        <taxon>Viridiplantae</taxon>
        <taxon>Chlorophyta</taxon>
        <taxon>Pyramimonadophyceae</taxon>
        <taxon>Pyramimonadales</taxon>
        <taxon>Pyramimonadaceae</taxon>
        <taxon>Cymbomonas</taxon>
    </lineage>
</organism>
<feature type="compositionally biased region" description="Basic and acidic residues" evidence="1">
    <location>
        <begin position="28"/>
        <end position="37"/>
    </location>
</feature>
<feature type="compositionally biased region" description="Pro residues" evidence="1">
    <location>
        <begin position="263"/>
        <end position="273"/>
    </location>
</feature>
<name>A0AAE0LBK0_9CHLO</name>
<protein>
    <recommendedName>
        <fullName evidence="2">PUB domain-containing protein</fullName>
    </recommendedName>
</protein>
<dbReference type="SUPFAM" id="SSF143503">
    <property type="entry name" value="PUG domain-like"/>
    <property type="match status" value="1"/>
</dbReference>